<accession>A0A8S4SEC5</accession>
<dbReference type="InterPro" id="IPR011611">
    <property type="entry name" value="PfkB_dom"/>
</dbReference>
<keyword evidence="5" id="KW-1185">Reference proteome</keyword>
<dbReference type="OrthoDB" id="198885at2759"/>
<dbReference type="AlphaFoldDB" id="A0A8S4SEC5"/>
<dbReference type="EMBL" id="CAKXAJ010026225">
    <property type="protein sequence ID" value="CAH2263041.1"/>
    <property type="molecule type" value="Genomic_DNA"/>
</dbReference>
<evidence type="ECO:0000256" key="2">
    <source>
        <dbReference type="ARBA" id="ARBA00022777"/>
    </source>
</evidence>
<name>A0A8S4SEC5_9NEOP</name>
<sequence>MASVIKPDINNIKENELDEIIKLSEIVLNFVRVLIITRGSKGVVTTKLMNDTLEPYLKKLDVQVYSTAILNTVENVSGAGDCFASGFIHGILQNLKESQSISIGFETAKQALLSKETVPLKFNSITNSKNIGT</sequence>
<comment type="caution">
    <text evidence="4">The sequence shown here is derived from an EMBL/GenBank/DDBJ whole genome shotgun (WGS) entry which is preliminary data.</text>
</comment>
<dbReference type="Gene3D" id="3.40.1190.20">
    <property type="match status" value="1"/>
</dbReference>
<keyword evidence="2" id="KW-0418">Kinase</keyword>
<protein>
    <submittedName>
        <fullName evidence="4">Jg10835 protein</fullName>
    </submittedName>
</protein>
<dbReference type="GO" id="GO:0006796">
    <property type="term" value="P:phosphate-containing compound metabolic process"/>
    <property type="evidence" value="ECO:0007669"/>
    <property type="project" value="UniProtKB-ARBA"/>
</dbReference>
<dbReference type="InterPro" id="IPR029056">
    <property type="entry name" value="Ribokinase-like"/>
</dbReference>
<gene>
    <name evidence="4" type="primary">jg10835</name>
    <name evidence="4" type="ORF">PAEG_LOCUS24301</name>
</gene>
<dbReference type="Pfam" id="PF00294">
    <property type="entry name" value="PfkB"/>
    <property type="match status" value="1"/>
</dbReference>
<proteinExistence type="predicted"/>
<dbReference type="GO" id="GO:0016301">
    <property type="term" value="F:kinase activity"/>
    <property type="evidence" value="ECO:0007669"/>
    <property type="project" value="UniProtKB-KW"/>
</dbReference>
<dbReference type="Proteomes" id="UP000838756">
    <property type="component" value="Unassembled WGS sequence"/>
</dbReference>
<dbReference type="SUPFAM" id="SSF53613">
    <property type="entry name" value="Ribokinase-like"/>
    <property type="match status" value="1"/>
</dbReference>
<feature type="domain" description="Carbohydrate kinase PfkB" evidence="3">
    <location>
        <begin position="13"/>
        <end position="117"/>
    </location>
</feature>
<reference evidence="4" key="1">
    <citation type="submission" date="2022-03" db="EMBL/GenBank/DDBJ databases">
        <authorList>
            <person name="Lindestad O."/>
        </authorList>
    </citation>
    <scope>NUCLEOTIDE SEQUENCE</scope>
</reference>
<evidence type="ECO:0000256" key="1">
    <source>
        <dbReference type="ARBA" id="ARBA00022679"/>
    </source>
</evidence>
<evidence type="ECO:0000313" key="4">
    <source>
        <dbReference type="EMBL" id="CAH2263041.1"/>
    </source>
</evidence>
<organism evidence="4 5">
    <name type="scientific">Pararge aegeria aegeria</name>
    <dbReference type="NCBI Taxonomy" id="348720"/>
    <lineage>
        <taxon>Eukaryota</taxon>
        <taxon>Metazoa</taxon>
        <taxon>Ecdysozoa</taxon>
        <taxon>Arthropoda</taxon>
        <taxon>Hexapoda</taxon>
        <taxon>Insecta</taxon>
        <taxon>Pterygota</taxon>
        <taxon>Neoptera</taxon>
        <taxon>Endopterygota</taxon>
        <taxon>Lepidoptera</taxon>
        <taxon>Glossata</taxon>
        <taxon>Ditrysia</taxon>
        <taxon>Papilionoidea</taxon>
        <taxon>Nymphalidae</taxon>
        <taxon>Satyrinae</taxon>
        <taxon>Satyrini</taxon>
        <taxon>Parargina</taxon>
        <taxon>Pararge</taxon>
    </lineage>
</organism>
<evidence type="ECO:0000313" key="5">
    <source>
        <dbReference type="Proteomes" id="UP000838756"/>
    </source>
</evidence>
<evidence type="ECO:0000259" key="3">
    <source>
        <dbReference type="Pfam" id="PF00294"/>
    </source>
</evidence>
<dbReference type="InterPro" id="IPR002173">
    <property type="entry name" value="Carboh/pur_kinase_PfkB_CS"/>
</dbReference>
<keyword evidence="1" id="KW-0808">Transferase</keyword>
<dbReference type="PROSITE" id="PS00584">
    <property type="entry name" value="PFKB_KINASES_2"/>
    <property type="match status" value="1"/>
</dbReference>